<evidence type="ECO:0000256" key="1">
    <source>
        <dbReference type="ARBA" id="ARBA00021292"/>
    </source>
</evidence>
<evidence type="ECO:0000259" key="4">
    <source>
        <dbReference type="Pfam" id="PF13439"/>
    </source>
</evidence>
<protein>
    <recommendedName>
        <fullName evidence="1">D-inositol 3-phosphate glycosyltransferase</fullName>
    </recommendedName>
</protein>
<gene>
    <name evidence="5" type="ORF">H9871_10860</name>
</gene>
<organism evidence="5 6">
    <name type="scientific">Candidatus Nesterenkonia stercoripullorum</name>
    <dbReference type="NCBI Taxonomy" id="2838701"/>
    <lineage>
        <taxon>Bacteria</taxon>
        <taxon>Bacillati</taxon>
        <taxon>Actinomycetota</taxon>
        <taxon>Actinomycetes</taxon>
        <taxon>Micrococcales</taxon>
        <taxon>Micrococcaceae</taxon>
        <taxon>Nesterenkonia</taxon>
    </lineage>
</organism>
<proteinExistence type="predicted"/>
<dbReference type="GO" id="GO:1901137">
    <property type="term" value="P:carbohydrate derivative biosynthetic process"/>
    <property type="evidence" value="ECO:0007669"/>
    <property type="project" value="UniProtKB-ARBA"/>
</dbReference>
<evidence type="ECO:0000313" key="5">
    <source>
        <dbReference type="EMBL" id="HIX00628.1"/>
    </source>
</evidence>
<comment type="caution">
    <text evidence="5">The sequence shown here is derived from an EMBL/GenBank/DDBJ whole genome shotgun (WGS) entry which is preliminary data.</text>
</comment>
<evidence type="ECO:0000313" key="6">
    <source>
        <dbReference type="Proteomes" id="UP000824151"/>
    </source>
</evidence>
<feature type="non-terminal residue" evidence="5">
    <location>
        <position position="210"/>
    </location>
</feature>
<dbReference type="EMBL" id="DXGD01000399">
    <property type="protein sequence ID" value="HIX00628.1"/>
    <property type="molecule type" value="Genomic_DNA"/>
</dbReference>
<dbReference type="Proteomes" id="UP000824151">
    <property type="component" value="Unassembled WGS sequence"/>
</dbReference>
<keyword evidence="3 5" id="KW-0808">Transferase</keyword>
<dbReference type="SUPFAM" id="SSF53756">
    <property type="entry name" value="UDP-Glycosyltransferase/glycogen phosphorylase"/>
    <property type="match status" value="1"/>
</dbReference>
<dbReference type="Pfam" id="PF13439">
    <property type="entry name" value="Glyco_transf_4"/>
    <property type="match status" value="1"/>
</dbReference>
<evidence type="ECO:0000256" key="3">
    <source>
        <dbReference type="ARBA" id="ARBA00022679"/>
    </source>
</evidence>
<evidence type="ECO:0000256" key="2">
    <source>
        <dbReference type="ARBA" id="ARBA00022676"/>
    </source>
</evidence>
<dbReference type="AlphaFoldDB" id="A0A9D1UUG5"/>
<dbReference type="InterPro" id="IPR050194">
    <property type="entry name" value="Glycosyltransferase_grp1"/>
</dbReference>
<name>A0A9D1UUG5_9MICC</name>
<sequence>MHVAFFSDQHPSTLGGLQVSLGLQRDFLEMAGHTVTVCSPDSKRRPTPGHARASDVLLGSRQVGEHSFQLASPLTDRTMDAGFSRRPPVDVVHIQADVWGAWNGYRFARRHGLPVVHTMHTNIELGLPAAVPLPGVMFRLIYAAQQRYMQTPVRDMAGYLRAFADAADAVIVPSAHFAETLSRYGIGRELQVIPTGVDDRKIDSVRSESR</sequence>
<reference evidence="5" key="1">
    <citation type="journal article" date="2021" name="PeerJ">
        <title>Extensive microbial diversity within the chicken gut microbiome revealed by metagenomics and culture.</title>
        <authorList>
            <person name="Gilroy R."/>
            <person name="Ravi A."/>
            <person name="Getino M."/>
            <person name="Pursley I."/>
            <person name="Horton D.L."/>
            <person name="Alikhan N.F."/>
            <person name="Baker D."/>
            <person name="Gharbi K."/>
            <person name="Hall N."/>
            <person name="Watson M."/>
            <person name="Adriaenssens E.M."/>
            <person name="Foster-Nyarko E."/>
            <person name="Jarju S."/>
            <person name="Secka A."/>
            <person name="Antonio M."/>
            <person name="Oren A."/>
            <person name="Chaudhuri R.R."/>
            <person name="La Ragione R."/>
            <person name="Hildebrand F."/>
            <person name="Pallen M.J."/>
        </authorList>
    </citation>
    <scope>NUCLEOTIDE SEQUENCE</scope>
    <source>
        <strain evidence="5">ChiHejej3B27-3195</strain>
    </source>
</reference>
<accession>A0A9D1UUG5</accession>
<reference evidence="5" key="2">
    <citation type="submission" date="2021-04" db="EMBL/GenBank/DDBJ databases">
        <authorList>
            <person name="Gilroy R."/>
        </authorList>
    </citation>
    <scope>NUCLEOTIDE SEQUENCE</scope>
    <source>
        <strain evidence="5">ChiHejej3B27-3195</strain>
    </source>
</reference>
<dbReference type="InterPro" id="IPR028098">
    <property type="entry name" value="Glyco_trans_4-like_N"/>
</dbReference>
<dbReference type="PANTHER" id="PTHR45947">
    <property type="entry name" value="SULFOQUINOVOSYL TRANSFERASE SQD2"/>
    <property type="match status" value="1"/>
</dbReference>
<feature type="domain" description="Glycosyltransferase subfamily 4-like N-terminal" evidence="4">
    <location>
        <begin position="15"/>
        <end position="199"/>
    </location>
</feature>
<dbReference type="GO" id="GO:0016757">
    <property type="term" value="F:glycosyltransferase activity"/>
    <property type="evidence" value="ECO:0007669"/>
    <property type="project" value="UniProtKB-KW"/>
</dbReference>
<dbReference type="Gene3D" id="3.40.50.2000">
    <property type="entry name" value="Glycogen Phosphorylase B"/>
    <property type="match status" value="1"/>
</dbReference>
<keyword evidence="2 5" id="KW-0328">Glycosyltransferase</keyword>
<dbReference type="PANTHER" id="PTHR45947:SF3">
    <property type="entry name" value="SULFOQUINOVOSYL TRANSFERASE SQD2"/>
    <property type="match status" value="1"/>
</dbReference>